<dbReference type="GO" id="GO:0006412">
    <property type="term" value="P:translation"/>
    <property type="evidence" value="ECO:0007669"/>
    <property type="project" value="UniProtKB-UniRule"/>
</dbReference>
<evidence type="ECO:0000256" key="3">
    <source>
        <dbReference type="ARBA" id="ARBA00023274"/>
    </source>
</evidence>
<dbReference type="GO" id="GO:0003735">
    <property type="term" value="F:structural constituent of ribosome"/>
    <property type="evidence" value="ECO:0007669"/>
    <property type="project" value="InterPro"/>
</dbReference>
<feature type="region of interest" description="Disordered" evidence="6">
    <location>
        <begin position="56"/>
        <end position="86"/>
    </location>
</feature>
<dbReference type="EMBL" id="MFMA01000047">
    <property type="protein sequence ID" value="OGG73657.1"/>
    <property type="molecule type" value="Genomic_DNA"/>
</dbReference>
<evidence type="ECO:0000256" key="1">
    <source>
        <dbReference type="ARBA" id="ARBA00008560"/>
    </source>
</evidence>
<keyword evidence="2 5" id="KW-0689">Ribosomal protein</keyword>
<dbReference type="NCBIfam" id="TIGR01031">
    <property type="entry name" value="rpmF_bact"/>
    <property type="match status" value="1"/>
</dbReference>
<evidence type="ECO:0000313" key="7">
    <source>
        <dbReference type="EMBL" id="OGG73657.1"/>
    </source>
</evidence>
<evidence type="ECO:0000256" key="6">
    <source>
        <dbReference type="SAM" id="MobiDB-lite"/>
    </source>
</evidence>
<keyword evidence="3 5" id="KW-0687">Ribonucleoprotein</keyword>
<gene>
    <name evidence="5" type="primary">rpmF</name>
    <name evidence="7" type="ORF">A3A40_00975</name>
</gene>
<accession>A0A1F6EJ68</accession>
<evidence type="ECO:0000256" key="5">
    <source>
        <dbReference type="HAMAP-Rule" id="MF_00340"/>
    </source>
</evidence>
<dbReference type="InterPro" id="IPR002677">
    <property type="entry name" value="Ribosomal_bL32"/>
</dbReference>
<evidence type="ECO:0000256" key="2">
    <source>
        <dbReference type="ARBA" id="ARBA00022980"/>
    </source>
</evidence>
<dbReference type="PANTHER" id="PTHR35534">
    <property type="entry name" value="50S RIBOSOMAL PROTEIN L32"/>
    <property type="match status" value="1"/>
</dbReference>
<dbReference type="InterPro" id="IPR011332">
    <property type="entry name" value="Ribosomal_zn-bd"/>
</dbReference>
<proteinExistence type="inferred from homology"/>
<organism evidence="7 8">
    <name type="scientific">Candidatus Kaiserbacteria bacterium RIFCSPLOWO2_01_FULL_54_20</name>
    <dbReference type="NCBI Taxonomy" id="1798513"/>
    <lineage>
        <taxon>Bacteria</taxon>
        <taxon>Candidatus Kaiseribacteriota</taxon>
    </lineage>
</organism>
<comment type="caution">
    <text evidence="7">The sequence shown here is derived from an EMBL/GenBank/DDBJ whole genome shotgun (WGS) entry which is preliminary data.</text>
</comment>
<dbReference type="SUPFAM" id="SSF57829">
    <property type="entry name" value="Zn-binding ribosomal proteins"/>
    <property type="match status" value="1"/>
</dbReference>
<dbReference type="AlphaFoldDB" id="A0A1F6EJ68"/>
<dbReference type="Proteomes" id="UP000178427">
    <property type="component" value="Unassembled WGS sequence"/>
</dbReference>
<dbReference type="Pfam" id="PF01783">
    <property type="entry name" value="Ribosomal_L32p"/>
    <property type="match status" value="1"/>
</dbReference>
<reference evidence="7 8" key="1">
    <citation type="journal article" date="2016" name="Nat. Commun.">
        <title>Thousands of microbial genomes shed light on interconnected biogeochemical processes in an aquifer system.</title>
        <authorList>
            <person name="Anantharaman K."/>
            <person name="Brown C.T."/>
            <person name="Hug L.A."/>
            <person name="Sharon I."/>
            <person name="Castelle C.J."/>
            <person name="Probst A.J."/>
            <person name="Thomas B.C."/>
            <person name="Singh A."/>
            <person name="Wilkins M.J."/>
            <person name="Karaoz U."/>
            <person name="Brodie E.L."/>
            <person name="Williams K.H."/>
            <person name="Hubbard S.S."/>
            <person name="Banfield J.F."/>
        </authorList>
    </citation>
    <scope>NUCLEOTIDE SEQUENCE [LARGE SCALE GENOMIC DNA]</scope>
</reference>
<sequence>MRRNRSETAKRRSHHALTPVQTTKCECGALRLSHRACPDCGKYKGRVVIDVVARATREARRTKRREKELKESGQITETKETETSKT</sequence>
<evidence type="ECO:0000256" key="4">
    <source>
        <dbReference type="ARBA" id="ARBA00035178"/>
    </source>
</evidence>
<protein>
    <recommendedName>
        <fullName evidence="4 5">Large ribosomal subunit protein bL32</fullName>
    </recommendedName>
</protein>
<dbReference type="PANTHER" id="PTHR35534:SF1">
    <property type="entry name" value="LARGE RIBOSOMAL SUBUNIT PROTEIN BL32"/>
    <property type="match status" value="1"/>
</dbReference>
<dbReference type="GO" id="GO:0015934">
    <property type="term" value="C:large ribosomal subunit"/>
    <property type="evidence" value="ECO:0007669"/>
    <property type="project" value="InterPro"/>
</dbReference>
<dbReference type="STRING" id="1798513.A3A40_00975"/>
<dbReference type="HAMAP" id="MF_00340">
    <property type="entry name" value="Ribosomal_bL32"/>
    <property type="match status" value="1"/>
</dbReference>
<dbReference type="InterPro" id="IPR044957">
    <property type="entry name" value="Ribosomal_bL32_bact"/>
</dbReference>
<name>A0A1F6EJ68_9BACT</name>
<evidence type="ECO:0000313" key="8">
    <source>
        <dbReference type="Proteomes" id="UP000178427"/>
    </source>
</evidence>
<comment type="similarity">
    <text evidence="1 5">Belongs to the bacterial ribosomal protein bL32 family.</text>
</comment>